<protein>
    <submittedName>
        <fullName evidence="10">Mandelate racemase</fullName>
    </submittedName>
</protein>
<dbReference type="Pfam" id="PF13378">
    <property type="entry name" value="MR_MLE_C"/>
    <property type="match status" value="1"/>
</dbReference>
<accession>A0A1S8D3F0</accession>
<evidence type="ECO:0000256" key="6">
    <source>
        <dbReference type="ARBA" id="ARBA00023211"/>
    </source>
</evidence>
<dbReference type="GO" id="GO:0016854">
    <property type="term" value="F:racemase and epimerase activity"/>
    <property type="evidence" value="ECO:0007669"/>
    <property type="project" value="UniProtKB-ARBA"/>
</dbReference>
<dbReference type="Gene3D" id="3.20.20.120">
    <property type="entry name" value="Enolase-like C-terminal domain"/>
    <property type="match status" value="1"/>
</dbReference>
<dbReference type="GO" id="GO:0030145">
    <property type="term" value="F:manganese ion binding"/>
    <property type="evidence" value="ECO:0007669"/>
    <property type="project" value="InterPro"/>
</dbReference>
<evidence type="ECO:0000256" key="4">
    <source>
        <dbReference type="ARBA" id="ARBA00022723"/>
    </source>
</evidence>
<proteinExistence type="inferred from homology"/>
<dbReference type="InterPro" id="IPR029017">
    <property type="entry name" value="Enolase-like_N"/>
</dbReference>
<dbReference type="Gene3D" id="3.30.390.10">
    <property type="entry name" value="Enolase-like, N-terminal domain"/>
    <property type="match status" value="1"/>
</dbReference>
<dbReference type="InterPro" id="IPR013341">
    <property type="entry name" value="Mandelate_racemase_N_dom"/>
</dbReference>
<dbReference type="GO" id="GO:0018850">
    <property type="term" value="F:chloromuconate cycloisomerase activity"/>
    <property type="evidence" value="ECO:0007669"/>
    <property type="project" value="InterPro"/>
</dbReference>
<dbReference type="SUPFAM" id="SSF51604">
    <property type="entry name" value="Enolase C-terminal domain-like"/>
    <property type="match status" value="1"/>
</dbReference>
<dbReference type="GO" id="GO:0009063">
    <property type="term" value="P:amino acid catabolic process"/>
    <property type="evidence" value="ECO:0007669"/>
    <property type="project" value="InterPro"/>
</dbReference>
<dbReference type="GO" id="GO:0018849">
    <property type="term" value="F:muconate cycloisomerase activity"/>
    <property type="evidence" value="ECO:0007669"/>
    <property type="project" value="InterPro"/>
</dbReference>
<comment type="similarity">
    <text evidence="3">Belongs to the mandelate racemase/muconate lactonizing enzyme family.</text>
</comment>
<dbReference type="AlphaFoldDB" id="A0A1S8D3F0"/>
<feature type="active site" description="Proton donor" evidence="8">
    <location>
        <position position="341"/>
    </location>
</feature>
<dbReference type="GO" id="GO:0006518">
    <property type="term" value="P:peptide metabolic process"/>
    <property type="evidence" value="ECO:0007669"/>
    <property type="project" value="UniProtKB-ARBA"/>
</dbReference>
<dbReference type="SFLD" id="SFLDG00180">
    <property type="entry name" value="muconate_cycloisomerase"/>
    <property type="match status" value="1"/>
</dbReference>
<feature type="domain" description="Mandelate racemase/muconate lactonizing enzyme C-terminal" evidence="9">
    <location>
        <begin position="162"/>
        <end position="259"/>
    </location>
</feature>
<dbReference type="InterPro" id="IPR013342">
    <property type="entry name" value="Mandelate_racemase_C"/>
</dbReference>
<evidence type="ECO:0000256" key="2">
    <source>
        <dbReference type="ARBA" id="ARBA00005211"/>
    </source>
</evidence>
<gene>
    <name evidence="10" type="ORF">APZ41_012405</name>
</gene>
<feature type="active site" description="Proton acceptor" evidence="8">
    <location>
        <position position="183"/>
    </location>
</feature>
<dbReference type="InterPro" id="IPR018110">
    <property type="entry name" value="Mandel_Rmase/mucon_lact_enz_CS"/>
</dbReference>
<keyword evidence="6" id="KW-0464">Manganese</keyword>
<dbReference type="SMART" id="SM00922">
    <property type="entry name" value="MR_MLE"/>
    <property type="match status" value="1"/>
</dbReference>
<keyword evidence="5" id="KW-0058">Aromatic hydrocarbons catabolism</keyword>
<evidence type="ECO:0000256" key="5">
    <source>
        <dbReference type="ARBA" id="ARBA00022797"/>
    </source>
</evidence>
<dbReference type="CDD" id="cd03318">
    <property type="entry name" value="MLE"/>
    <property type="match status" value="1"/>
</dbReference>
<dbReference type="GO" id="GO:0000287">
    <property type="term" value="F:magnesium ion binding"/>
    <property type="evidence" value="ECO:0007669"/>
    <property type="project" value="UniProtKB-ARBA"/>
</dbReference>
<dbReference type="PANTHER" id="PTHR48073">
    <property type="entry name" value="O-SUCCINYLBENZOATE SYNTHASE-RELATED"/>
    <property type="match status" value="1"/>
</dbReference>
<comment type="pathway">
    <text evidence="2">Aromatic compound metabolism.</text>
</comment>
<dbReference type="STRING" id="207340.APZ41_012405"/>
<name>A0A1S8D3F0_9PROT</name>
<sequence>MPMLDSPITAPADLRRDLAIASVRSTIVDVPTVRRHKLSSLSVTAQSYVIVEVKLANGVTGIGEAATLGGPRWSEESVESIKANIDTYLTPAIAGLPADRFELIGIQLDAAAKRNTAAKSAIETALMDAVGKTLGIPAALLLGGVVRDRVPVLWTLASGDPVQEVEEAERKIAARLHNTFKVKIGAEAPATDLARLRHLAMALEGRATLIVDANQAWDETTALRCLPVLAELGVTLVEQPVPAWDLDGLARLRRRSSVPLMADECVFSAHDMLAVAQRGVADVVSLKLVKHGGLLNTRKVAAVAEAAGIGLYGGCLLESSIGASAHLQAFAGLRSLAWGCEHFGPQILTDDLVTEPLRFEDFHIHLPSGPGIGVTLDQDKLRRYARA</sequence>
<dbReference type="Proteomes" id="UP000054844">
    <property type="component" value="Unassembled WGS sequence"/>
</dbReference>
<keyword evidence="4" id="KW-0479">Metal-binding</keyword>
<dbReference type="InterPro" id="IPR013370">
    <property type="entry name" value="Chloromuconate_cycloisomerase"/>
</dbReference>
<reference evidence="10" key="1">
    <citation type="submission" date="2016-12" db="EMBL/GenBank/DDBJ databases">
        <title>Draft genome sequence of Roseomonas mucosa strain AU37, isolated from a peripheral intravenous catheter.</title>
        <authorList>
            <person name="Choudhury M.A."/>
            <person name="Sidjabat H.E."/>
            <person name="Wailan A.M."/>
            <person name="Zhang L."/>
            <person name="Marsh N.M."/>
            <person name="Rickard C.M."/>
            <person name="Davies M."/>
            <person name="Mcmillan D.J."/>
        </authorList>
    </citation>
    <scope>NUCLEOTIDE SEQUENCE [LARGE SCALE GENOMIC DNA]</scope>
    <source>
        <strain evidence="10">AU37</strain>
    </source>
</reference>
<dbReference type="Pfam" id="PF02746">
    <property type="entry name" value="MR_MLE_N"/>
    <property type="match status" value="1"/>
</dbReference>
<evidence type="ECO:0000256" key="1">
    <source>
        <dbReference type="ARBA" id="ARBA00001936"/>
    </source>
</evidence>
<dbReference type="InterPro" id="IPR029065">
    <property type="entry name" value="Enolase_C-like"/>
</dbReference>
<dbReference type="NCBIfam" id="TIGR02534">
    <property type="entry name" value="mucon_cyclo"/>
    <property type="match status" value="1"/>
</dbReference>
<dbReference type="PROSITE" id="PS00909">
    <property type="entry name" value="MR_MLE_2"/>
    <property type="match status" value="1"/>
</dbReference>
<dbReference type="SFLD" id="SFLDS00001">
    <property type="entry name" value="Enolase"/>
    <property type="match status" value="1"/>
</dbReference>
<evidence type="ECO:0000259" key="9">
    <source>
        <dbReference type="SMART" id="SM00922"/>
    </source>
</evidence>
<keyword evidence="7" id="KW-0413">Isomerase</keyword>
<keyword evidence="11" id="KW-1185">Reference proteome</keyword>
<organism evidence="10 11">
    <name type="scientific">Roseomonas mucosa</name>
    <dbReference type="NCBI Taxonomy" id="207340"/>
    <lineage>
        <taxon>Bacteria</taxon>
        <taxon>Pseudomonadati</taxon>
        <taxon>Pseudomonadota</taxon>
        <taxon>Alphaproteobacteria</taxon>
        <taxon>Acetobacterales</taxon>
        <taxon>Roseomonadaceae</taxon>
        <taxon>Roseomonas</taxon>
    </lineage>
</organism>
<dbReference type="EMBL" id="LLWF02000039">
    <property type="protein sequence ID" value="ONH82853.1"/>
    <property type="molecule type" value="Genomic_DNA"/>
</dbReference>
<dbReference type="SFLD" id="SFLDF00009">
    <property type="entry name" value="o-succinylbenzoate_synthase"/>
    <property type="match status" value="1"/>
</dbReference>
<comment type="caution">
    <text evidence="10">The sequence shown here is derived from an EMBL/GenBank/DDBJ whole genome shotgun (WGS) entry which is preliminary data.</text>
</comment>
<evidence type="ECO:0000313" key="11">
    <source>
        <dbReference type="Proteomes" id="UP000054844"/>
    </source>
</evidence>
<evidence type="ECO:0000256" key="8">
    <source>
        <dbReference type="PIRSR" id="PIRSR613370-1"/>
    </source>
</evidence>
<dbReference type="SUPFAM" id="SSF54826">
    <property type="entry name" value="Enolase N-terminal domain-like"/>
    <property type="match status" value="1"/>
</dbReference>
<dbReference type="InterPro" id="IPR036849">
    <property type="entry name" value="Enolase-like_C_sf"/>
</dbReference>
<comment type="cofactor">
    <cofactor evidence="1">
        <name>Mn(2+)</name>
        <dbReference type="ChEBI" id="CHEBI:29035"/>
    </cofactor>
</comment>
<dbReference type="SFLD" id="SFLDG01258">
    <property type="entry name" value="(chloro)muconate_cycloisomeras"/>
    <property type="match status" value="1"/>
</dbReference>
<dbReference type="PANTHER" id="PTHR48073:SF2">
    <property type="entry name" value="O-SUCCINYLBENZOATE SYNTHASE"/>
    <property type="match status" value="1"/>
</dbReference>
<evidence type="ECO:0000256" key="3">
    <source>
        <dbReference type="ARBA" id="ARBA00008031"/>
    </source>
</evidence>
<evidence type="ECO:0000313" key="10">
    <source>
        <dbReference type="EMBL" id="ONH82853.1"/>
    </source>
</evidence>
<dbReference type="OrthoDB" id="9775913at2"/>
<dbReference type="GeneID" id="99631539"/>
<evidence type="ECO:0000256" key="7">
    <source>
        <dbReference type="ARBA" id="ARBA00023235"/>
    </source>
</evidence>
<dbReference type="RefSeq" id="WP_019461949.1">
    <property type="nucleotide sequence ID" value="NZ_CP025058.1"/>
</dbReference>